<name>A0AAV6J5Z4_9ERIC</name>
<dbReference type="Proteomes" id="UP000823749">
    <property type="component" value="Chromosome 8"/>
</dbReference>
<accession>A0AAV6J5Z4</accession>
<protein>
    <submittedName>
        <fullName evidence="2">Uncharacterized protein</fullName>
    </submittedName>
</protein>
<keyword evidence="1" id="KW-0472">Membrane</keyword>
<proteinExistence type="predicted"/>
<keyword evidence="1" id="KW-0812">Transmembrane</keyword>
<keyword evidence="1" id="KW-1133">Transmembrane helix</keyword>
<evidence type="ECO:0000313" key="2">
    <source>
        <dbReference type="EMBL" id="KAG5536411.1"/>
    </source>
</evidence>
<sequence>MPCCCSLVLLLYDYYCFNCYGYCCYGYTVVVMATAVMVLLLLLLLFGLLLLFIAVTSGSNQAALLSRVVAVQFQSKAAVCPVPRTPSLRMEEFI</sequence>
<feature type="transmembrane region" description="Helical" evidence="1">
    <location>
        <begin position="31"/>
        <end position="55"/>
    </location>
</feature>
<dbReference type="AlphaFoldDB" id="A0AAV6J5Z4"/>
<evidence type="ECO:0000313" key="3">
    <source>
        <dbReference type="Proteomes" id="UP000823749"/>
    </source>
</evidence>
<evidence type="ECO:0000256" key="1">
    <source>
        <dbReference type="SAM" id="Phobius"/>
    </source>
</evidence>
<comment type="caution">
    <text evidence="2">The sequence shown here is derived from an EMBL/GenBank/DDBJ whole genome shotgun (WGS) entry which is preliminary data.</text>
</comment>
<reference evidence="2" key="1">
    <citation type="submission" date="2020-08" db="EMBL/GenBank/DDBJ databases">
        <title>Plant Genome Project.</title>
        <authorList>
            <person name="Zhang R.-G."/>
        </authorList>
    </citation>
    <scope>NUCLEOTIDE SEQUENCE</scope>
    <source>
        <strain evidence="2">WSP0</strain>
        <tissue evidence="2">Leaf</tissue>
    </source>
</reference>
<keyword evidence="3" id="KW-1185">Reference proteome</keyword>
<organism evidence="2 3">
    <name type="scientific">Rhododendron griersonianum</name>
    <dbReference type="NCBI Taxonomy" id="479676"/>
    <lineage>
        <taxon>Eukaryota</taxon>
        <taxon>Viridiplantae</taxon>
        <taxon>Streptophyta</taxon>
        <taxon>Embryophyta</taxon>
        <taxon>Tracheophyta</taxon>
        <taxon>Spermatophyta</taxon>
        <taxon>Magnoliopsida</taxon>
        <taxon>eudicotyledons</taxon>
        <taxon>Gunneridae</taxon>
        <taxon>Pentapetalae</taxon>
        <taxon>asterids</taxon>
        <taxon>Ericales</taxon>
        <taxon>Ericaceae</taxon>
        <taxon>Ericoideae</taxon>
        <taxon>Rhodoreae</taxon>
        <taxon>Rhododendron</taxon>
    </lineage>
</organism>
<dbReference type="EMBL" id="JACTNZ010000008">
    <property type="protein sequence ID" value="KAG5536411.1"/>
    <property type="molecule type" value="Genomic_DNA"/>
</dbReference>
<gene>
    <name evidence="2" type="ORF">RHGRI_023994</name>
</gene>